<evidence type="ECO:0000313" key="14">
    <source>
        <dbReference type="Proteomes" id="UP001549921"/>
    </source>
</evidence>
<sequence length="167" mass="18560">MKHNQVNYLPNKNLPKRIFRSEDVKKVKLENYYNIAGDVTGDGSGGGGGGANNFYLEQDPDIYTPIYVVTGFYLAVAIIAPLLVRRGPDRGVIITSIWIGVFCMWLLWFTVYVSQINPLFGPCIKNTTLAFIAHSWGPRRHTPVPGVRDDRSGNTVRYGLSRTGTAP</sequence>
<name>A0ABD0TCB0_LOXSC</name>
<evidence type="ECO:0000256" key="3">
    <source>
        <dbReference type="ARBA" id="ARBA00022448"/>
    </source>
</evidence>
<keyword evidence="4 10" id="KW-0812">Transmembrane</keyword>
<accession>A0ABD0TCB0</accession>
<evidence type="ECO:0000256" key="6">
    <source>
        <dbReference type="ARBA" id="ARBA00022989"/>
    </source>
</evidence>
<evidence type="ECO:0000256" key="8">
    <source>
        <dbReference type="ARBA" id="ARBA00023136"/>
    </source>
</evidence>
<comment type="caution">
    <text evidence="11">The sequence shown here is derived from an EMBL/GenBank/DDBJ whole genome shotgun (WGS) entry which is preliminary data.</text>
</comment>
<keyword evidence="7" id="KW-0406">Ion transport</keyword>
<evidence type="ECO:0000256" key="9">
    <source>
        <dbReference type="SAM" id="MobiDB-lite"/>
    </source>
</evidence>
<dbReference type="GO" id="GO:0012505">
    <property type="term" value="C:endomembrane system"/>
    <property type="evidence" value="ECO:0007669"/>
    <property type="project" value="UniProtKB-SubCell"/>
</dbReference>
<evidence type="ECO:0000313" key="12">
    <source>
        <dbReference type="EMBL" id="KAL0892842.1"/>
    </source>
</evidence>
<feature type="transmembrane region" description="Helical" evidence="10">
    <location>
        <begin position="62"/>
        <end position="84"/>
    </location>
</feature>
<dbReference type="PANTHER" id="PTHR12263:SF0">
    <property type="entry name" value="V-TYPE PROTON ATPASE SUBUNIT"/>
    <property type="match status" value="1"/>
</dbReference>
<keyword evidence="5" id="KW-0375">Hydrogen ion transport</keyword>
<evidence type="ECO:0000256" key="1">
    <source>
        <dbReference type="ARBA" id="ARBA00004127"/>
    </source>
</evidence>
<feature type="region of interest" description="Disordered" evidence="9">
    <location>
        <begin position="143"/>
        <end position="167"/>
    </location>
</feature>
<organism evidence="11 14">
    <name type="scientific">Loxostege sticticalis</name>
    <name type="common">Beet webworm moth</name>
    <dbReference type="NCBI Taxonomy" id="481309"/>
    <lineage>
        <taxon>Eukaryota</taxon>
        <taxon>Metazoa</taxon>
        <taxon>Ecdysozoa</taxon>
        <taxon>Arthropoda</taxon>
        <taxon>Hexapoda</taxon>
        <taxon>Insecta</taxon>
        <taxon>Pterygota</taxon>
        <taxon>Neoptera</taxon>
        <taxon>Endopterygota</taxon>
        <taxon>Lepidoptera</taxon>
        <taxon>Glossata</taxon>
        <taxon>Ditrysia</taxon>
        <taxon>Pyraloidea</taxon>
        <taxon>Crambidae</taxon>
        <taxon>Pyraustinae</taxon>
        <taxon>Loxostege</taxon>
    </lineage>
</organism>
<protein>
    <submittedName>
        <fullName evidence="11">Uncharacterized protein</fullName>
    </submittedName>
</protein>
<comment type="similarity">
    <text evidence="2">Belongs to the V-ATPase e1/e2 subunit family.</text>
</comment>
<dbReference type="GO" id="GO:1902600">
    <property type="term" value="P:proton transmembrane transport"/>
    <property type="evidence" value="ECO:0007669"/>
    <property type="project" value="UniProtKB-KW"/>
</dbReference>
<keyword evidence="8 10" id="KW-0472">Membrane</keyword>
<evidence type="ECO:0000313" key="11">
    <source>
        <dbReference type="EMBL" id="KAL0841034.1"/>
    </source>
</evidence>
<keyword evidence="6 10" id="KW-1133">Transmembrane helix</keyword>
<keyword evidence="13" id="KW-1185">Reference proteome</keyword>
<evidence type="ECO:0000313" key="13">
    <source>
        <dbReference type="Proteomes" id="UP001549920"/>
    </source>
</evidence>
<dbReference type="Proteomes" id="UP001549920">
    <property type="component" value="Unassembled WGS sequence"/>
</dbReference>
<dbReference type="Pfam" id="PF05493">
    <property type="entry name" value="ATP_synt_H"/>
    <property type="match status" value="1"/>
</dbReference>
<evidence type="ECO:0000256" key="5">
    <source>
        <dbReference type="ARBA" id="ARBA00022781"/>
    </source>
</evidence>
<comment type="subcellular location">
    <subcellularLocation>
        <location evidence="1">Endomembrane system</location>
        <topology evidence="1">Multi-pass membrane protein</topology>
    </subcellularLocation>
</comment>
<evidence type="ECO:0000256" key="2">
    <source>
        <dbReference type="ARBA" id="ARBA00008328"/>
    </source>
</evidence>
<dbReference type="EMBL" id="JBEUOH010000006">
    <property type="protein sequence ID" value="KAL0892842.1"/>
    <property type="molecule type" value="Genomic_DNA"/>
</dbReference>
<feature type="transmembrane region" description="Helical" evidence="10">
    <location>
        <begin position="91"/>
        <end position="113"/>
    </location>
</feature>
<proteinExistence type="inferred from homology"/>
<evidence type="ECO:0000256" key="4">
    <source>
        <dbReference type="ARBA" id="ARBA00022692"/>
    </source>
</evidence>
<keyword evidence="3" id="KW-0813">Transport</keyword>
<dbReference type="PANTHER" id="PTHR12263">
    <property type="entry name" value="VACUOLAR ATP SYNTHASE SUBUNIT H"/>
    <property type="match status" value="1"/>
</dbReference>
<dbReference type="InterPro" id="IPR008389">
    <property type="entry name" value="ATPase_V0-cplx_e1/e2_su"/>
</dbReference>
<evidence type="ECO:0000256" key="7">
    <source>
        <dbReference type="ARBA" id="ARBA00023065"/>
    </source>
</evidence>
<gene>
    <name evidence="12" type="ORF">ABMA27_014530</name>
    <name evidence="11" type="ORF">ABMA28_014801</name>
</gene>
<reference evidence="13 14" key="1">
    <citation type="submission" date="2024-06" db="EMBL/GenBank/DDBJ databases">
        <title>A chromosome-level genome assembly of beet webworm, Loxostege sticticalis.</title>
        <authorList>
            <person name="Zhang Y."/>
        </authorList>
    </citation>
    <scope>NUCLEOTIDE SEQUENCE [LARGE SCALE GENOMIC DNA]</scope>
    <source>
        <strain evidence="12">AQ026</strain>
        <strain evidence="11">AQ028</strain>
        <tissue evidence="11">Male pupae</tissue>
        <tissue evidence="12">Whole body</tissue>
    </source>
</reference>
<dbReference type="AlphaFoldDB" id="A0ABD0TCB0"/>
<dbReference type="Proteomes" id="UP001549921">
    <property type="component" value="Unassembled WGS sequence"/>
</dbReference>
<dbReference type="EMBL" id="JBEDNZ010000006">
    <property type="protein sequence ID" value="KAL0841034.1"/>
    <property type="molecule type" value="Genomic_DNA"/>
</dbReference>
<evidence type="ECO:0000256" key="10">
    <source>
        <dbReference type="SAM" id="Phobius"/>
    </source>
</evidence>